<dbReference type="InterPro" id="IPR001647">
    <property type="entry name" value="HTH_TetR"/>
</dbReference>
<evidence type="ECO:0000259" key="3">
    <source>
        <dbReference type="PROSITE" id="PS50977"/>
    </source>
</evidence>
<name>A0A3N1HHH9_9PSEU</name>
<proteinExistence type="predicted"/>
<protein>
    <submittedName>
        <fullName evidence="4">TetR family transcriptional regulator</fullName>
    </submittedName>
</protein>
<gene>
    <name evidence="4" type="ORF">EDD40_7446</name>
</gene>
<dbReference type="AlphaFoldDB" id="A0A3N1HHH9"/>
<reference evidence="4 5" key="1">
    <citation type="submission" date="2018-11" db="EMBL/GenBank/DDBJ databases">
        <title>Sequencing the genomes of 1000 actinobacteria strains.</title>
        <authorList>
            <person name="Klenk H.-P."/>
        </authorList>
    </citation>
    <scope>NUCLEOTIDE SEQUENCE [LARGE SCALE GENOMIC DNA]</scope>
    <source>
        <strain evidence="4 5">DSM 44231</strain>
    </source>
</reference>
<feature type="DNA-binding region" description="H-T-H motif" evidence="2">
    <location>
        <begin position="36"/>
        <end position="55"/>
    </location>
</feature>
<keyword evidence="5" id="KW-1185">Reference proteome</keyword>
<dbReference type="EMBL" id="RJKM01000001">
    <property type="protein sequence ID" value="ROP41960.1"/>
    <property type="molecule type" value="Genomic_DNA"/>
</dbReference>
<dbReference type="PROSITE" id="PS50977">
    <property type="entry name" value="HTH_TETR_2"/>
    <property type="match status" value="1"/>
</dbReference>
<dbReference type="InterPro" id="IPR009057">
    <property type="entry name" value="Homeodomain-like_sf"/>
</dbReference>
<organism evidence="4 5">
    <name type="scientific">Saccharothrix texasensis</name>
    <dbReference type="NCBI Taxonomy" id="103734"/>
    <lineage>
        <taxon>Bacteria</taxon>
        <taxon>Bacillati</taxon>
        <taxon>Actinomycetota</taxon>
        <taxon>Actinomycetes</taxon>
        <taxon>Pseudonocardiales</taxon>
        <taxon>Pseudonocardiaceae</taxon>
        <taxon>Saccharothrix</taxon>
    </lineage>
</organism>
<evidence type="ECO:0000313" key="5">
    <source>
        <dbReference type="Proteomes" id="UP000268727"/>
    </source>
</evidence>
<dbReference type="PRINTS" id="PR00455">
    <property type="entry name" value="HTHTETR"/>
</dbReference>
<dbReference type="Proteomes" id="UP000268727">
    <property type="component" value="Unassembled WGS sequence"/>
</dbReference>
<dbReference type="RefSeq" id="WP_123748560.1">
    <property type="nucleotide sequence ID" value="NZ_RJKM01000001.1"/>
</dbReference>
<dbReference type="GO" id="GO:0000976">
    <property type="term" value="F:transcription cis-regulatory region binding"/>
    <property type="evidence" value="ECO:0007669"/>
    <property type="project" value="TreeGrafter"/>
</dbReference>
<feature type="domain" description="HTH tetR-type" evidence="3">
    <location>
        <begin position="14"/>
        <end position="73"/>
    </location>
</feature>
<evidence type="ECO:0000256" key="2">
    <source>
        <dbReference type="PROSITE-ProRule" id="PRU00335"/>
    </source>
</evidence>
<comment type="caution">
    <text evidence="4">The sequence shown here is derived from an EMBL/GenBank/DDBJ whole genome shotgun (WGS) entry which is preliminary data.</text>
</comment>
<dbReference type="SUPFAM" id="SSF46689">
    <property type="entry name" value="Homeodomain-like"/>
    <property type="match status" value="1"/>
</dbReference>
<dbReference type="InterPro" id="IPR050109">
    <property type="entry name" value="HTH-type_TetR-like_transc_reg"/>
</dbReference>
<dbReference type="Gene3D" id="1.10.357.10">
    <property type="entry name" value="Tetracycline Repressor, domain 2"/>
    <property type="match status" value="1"/>
</dbReference>
<accession>A0A3N1HHH9</accession>
<sequence length="194" mass="20944">MPRIQAPTVAEHRARQRRAILDAARALLAETGAAPTLAAAGERVGLARSSVYQYFPSAEALLEAVAADVFPTWSARVLDHVASVTDPADRVWAYVEANVTLFSGPEQALAQALRTVMDPAVLHEHSAQLHARLQEPLIDSLSLLGEPETGRMAELINATVLRASQNIEADGVAAVLGLLDRLLRPYLDARRADR</sequence>
<dbReference type="Pfam" id="PF00440">
    <property type="entry name" value="TetR_N"/>
    <property type="match status" value="1"/>
</dbReference>
<keyword evidence="1 2" id="KW-0238">DNA-binding</keyword>
<evidence type="ECO:0000256" key="1">
    <source>
        <dbReference type="ARBA" id="ARBA00023125"/>
    </source>
</evidence>
<dbReference type="OrthoDB" id="4726108at2"/>
<dbReference type="GO" id="GO:0003700">
    <property type="term" value="F:DNA-binding transcription factor activity"/>
    <property type="evidence" value="ECO:0007669"/>
    <property type="project" value="TreeGrafter"/>
</dbReference>
<dbReference type="PANTHER" id="PTHR30055">
    <property type="entry name" value="HTH-TYPE TRANSCRIPTIONAL REGULATOR RUTR"/>
    <property type="match status" value="1"/>
</dbReference>
<dbReference type="PANTHER" id="PTHR30055:SF226">
    <property type="entry name" value="HTH-TYPE TRANSCRIPTIONAL REGULATOR PKSA"/>
    <property type="match status" value="1"/>
</dbReference>
<evidence type="ECO:0000313" key="4">
    <source>
        <dbReference type="EMBL" id="ROP41960.1"/>
    </source>
</evidence>